<dbReference type="PANTHER" id="PTHR31511:SF12">
    <property type="entry name" value="RHO TERMINATION FACTOR N-TERMINAL DOMAIN-CONTAINING PROTEIN"/>
    <property type="match status" value="1"/>
</dbReference>
<keyword evidence="1" id="KW-0862">Zinc</keyword>
<feature type="domain" description="C2H2-type" evidence="3">
    <location>
        <begin position="257"/>
        <end position="286"/>
    </location>
</feature>
<dbReference type="PANTHER" id="PTHR31511">
    <property type="entry name" value="PROTEIN CBG23764"/>
    <property type="match status" value="1"/>
</dbReference>
<dbReference type="PROSITE" id="PS50157">
    <property type="entry name" value="ZINC_FINGER_C2H2_2"/>
    <property type="match status" value="1"/>
</dbReference>
<sequence length="524" mass="60826">MPQLIGLIRPKIKEVLQTELHKKDQIKSAIVASCRYTIAKRKPDDTSEPTEVEKYHRGNMRPILLKEDIEEHITKTIGEIDVQIEETLKKGSGYILKLILEISIETYTLRRALGGSYNPTPPKLANKKCAYFAYQDGHTDHLGWRIFRAKNLKPYLERVKLDGIPMPTPVSPHIFNKIEEMNPDISINVWNWKEKTATPKPVIYSKNYNRPHIIHLMALTDITKSEEGKYGQKNHFLWIKNPDGLVYKDNAYKVKKHLCNRCFQSFTSEKSLDHHQEWCFGLGEAPQRVTMPVKDVNDFEEFRNYGRQINAPCVIIADFESLKKKCDTHYGGNMRKLAEEEANSFSYSVHWIDTGETWGPFLYHDYQRRFKEADRCWICEDKFSIDTDVINMLERKIANLTAKLTEIVQDPISYNKMASPRDISKRILEMEKNNVLEKDLKNLYTELLKAVKNPEDYKSLKTALSKAQAELAKEEARDKKIEPWKTPIPVIFHNFRGYDSHLVCESIGRSANSLQISVIAETFE</sequence>
<feature type="coiled-coil region" evidence="2">
    <location>
        <begin position="390"/>
        <end position="477"/>
    </location>
</feature>
<protein>
    <recommendedName>
        <fullName evidence="3">C2H2-type domain-containing protein</fullName>
    </recommendedName>
</protein>
<name>A0A2Z6SBV8_9GLOM</name>
<gene>
    <name evidence="4" type="ORF">RclHR1_04450017</name>
</gene>
<evidence type="ECO:0000259" key="3">
    <source>
        <dbReference type="PROSITE" id="PS50157"/>
    </source>
</evidence>
<dbReference type="GO" id="GO:0008270">
    <property type="term" value="F:zinc ion binding"/>
    <property type="evidence" value="ECO:0007669"/>
    <property type="project" value="UniProtKB-KW"/>
</dbReference>
<dbReference type="EMBL" id="BEXD01003810">
    <property type="protein sequence ID" value="GBC02109.1"/>
    <property type="molecule type" value="Genomic_DNA"/>
</dbReference>
<keyword evidence="2" id="KW-0175">Coiled coil</keyword>
<evidence type="ECO:0000313" key="4">
    <source>
        <dbReference type="EMBL" id="GBC02109.1"/>
    </source>
</evidence>
<keyword evidence="1" id="KW-0479">Metal-binding</keyword>
<dbReference type="AlphaFoldDB" id="A0A2Z6SBV8"/>
<dbReference type="Proteomes" id="UP000247702">
    <property type="component" value="Unassembled WGS sequence"/>
</dbReference>
<dbReference type="InterPro" id="IPR013087">
    <property type="entry name" value="Znf_C2H2_type"/>
</dbReference>
<organism evidence="4 5">
    <name type="scientific">Rhizophagus clarus</name>
    <dbReference type="NCBI Taxonomy" id="94130"/>
    <lineage>
        <taxon>Eukaryota</taxon>
        <taxon>Fungi</taxon>
        <taxon>Fungi incertae sedis</taxon>
        <taxon>Mucoromycota</taxon>
        <taxon>Glomeromycotina</taxon>
        <taxon>Glomeromycetes</taxon>
        <taxon>Glomerales</taxon>
        <taxon>Glomeraceae</taxon>
        <taxon>Rhizophagus</taxon>
    </lineage>
</organism>
<evidence type="ECO:0000313" key="5">
    <source>
        <dbReference type="Proteomes" id="UP000247702"/>
    </source>
</evidence>
<keyword evidence="1" id="KW-0863">Zinc-finger</keyword>
<evidence type="ECO:0000256" key="2">
    <source>
        <dbReference type="SAM" id="Coils"/>
    </source>
</evidence>
<accession>A0A2Z6SBV8</accession>
<proteinExistence type="predicted"/>
<keyword evidence="5" id="KW-1185">Reference proteome</keyword>
<evidence type="ECO:0000256" key="1">
    <source>
        <dbReference type="PROSITE-ProRule" id="PRU00042"/>
    </source>
</evidence>
<reference evidence="4 5" key="1">
    <citation type="submission" date="2017-11" db="EMBL/GenBank/DDBJ databases">
        <title>The genome of Rhizophagus clarus HR1 reveals common genetic basis of auxotrophy among arbuscular mycorrhizal fungi.</title>
        <authorList>
            <person name="Kobayashi Y."/>
        </authorList>
    </citation>
    <scope>NUCLEOTIDE SEQUENCE [LARGE SCALE GENOMIC DNA]</scope>
    <source>
        <strain evidence="4 5">HR1</strain>
    </source>
</reference>
<comment type="caution">
    <text evidence="4">The sequence shown here is derived from an EMBL/GenBank/DDBJ whole genome shotgun (WGS) entry which is preliminary data.</text>
</comment>